<evidence type="ECO:0000313" key="3">
    <source>
        <dbReference type="EMBL" id="SBS30406.1"/>
    </source>
</evidence>
<dbReference type="Pfam" id="PF05016">
    <property type="entry name" value="ParE_toxin"/>
    <property type="match status" value="1"/>
</dbReference>
<dbReference type="OrthoDB" id="9798046at2"/>
<keyword evidence="2" id="KW-1277">Toxin-antitoxin system</keyword>
<dbReference type="STRING" id="295068.MAQ5080_01659"/>
<dbReference type="PANTHER" id="PTHR33755">
    <property type="entry name" value="TOXIN PARE1-RELATED"/>
    <property type="match status" value="1"/>
</dbReference>
<proteinExistence type="inferred from homology"/>
<dbReference type="RefSeq" id="WP_067332959.1">
    <property type="nucleotide sequence ID" value="NZ_FLOC01000008.1"/>
</dbReference>
<dbReference type="PANTHER" id="PTHR33755:SF5">
    <property type="entry name" value="TYPE II TOXIN-ANTITOXIN SYSTEM RELE_PARE FAMILY TOXIN"/>
    <property type="match status" value="1"/>
</dbReference>
<accession>A0A1A8TEX8</accession>
<dbReference type="InterPro" id="IPR007712">
    <property type="entry name" value="RelE/ParE_toxin"/>
</dbReference>
<reference evidence="3 4" key="1">
    <citation type="submission" date="2016-06" db="EMBL/GenBank/DDBJ databases">
        <authorList>
            <person name="Kjaerup R.B."/>
            <person name="Dalgaard T.S."/>
            <person name="Juul-Madsen H.R."/>
        </authorList>
    </citation>
    <scope>NUCLEOTIDE SEQUENCE [LARGE SCALE GENOMIC DNA]</scope>
    <source>
        <strain evidence="3 4">CECT 5080</strain>
    </source>
</reference>
<keyword evidence="4" id="KW-1185">Reference proteome</keyword>
<name>A0A1A8TEX8_9GAMM</name>
<sequence length="99" mass="11509">MAKIVWTDPALSDLNEVAEYIALENEAAAKALVQRVFSIVERLANFPESGRIPPELNHLSYREVVVPPCRVFYKYETDQVLILFLMRQERDLRNFLISQ</sequence>
<dbReference type="EMBL" id="FLOC01000008">
    <property type="protein sequence ID" value="SBS30406.1"/>
    <property type="molecule type" value="Genomic_DNA"/>
</dbReference>
<dbReference type="InterPro" id="IPR051803">
    <property type="entry name" value="TA_system_RelE-like_toxin"/>
</dbReference>
<gene>
    <name evidence="3" type="primary">relE2</name>
    <name evidence="3" type="ORF">MAQ5080_01659</name>
</gene>
<organism evidence="3 4">
    <name type="scientific">Marinomonas aquimarina</name>
    <dbReference type="NCBI Taxonomy" id="295068"/>
    <lineage>
        <taxon>Bacteria</taxon>
        <taxon>Pseudomonadati</taxon>
        <taxon>Pseudomonadota</taxon>
        <taxon>Gammaproteobacteria</taxon>
        <taxon>Oceanospirillales</taxon>
        <taxon>Oceanospirillaceae</taxon>
        <taxon>Marinomonas</taxon>
    </lineage>
</organism>
<evidence type="ECO:0000256" key="2">
    <source>
        <dbReference type="ARBA" id="ARBA00022649"/>
    </source>
</evidence>
<dbReference type="Gene3D" id="3.30.2310.20">
    <property type="entry name" value="RelE-like"/>
    <property type="match status" value="1"/>
</dbReference>
<dbReference type="AlphaFoldDB" id="A0A1A8TEX8"/>
<evidence type="ECO:0000313" key="4">
    <source>
        <dbReference type="Proteomes" id="UP000092627"/>
    </source>
</evidence>
<dbReference type="InterPro" id="IPR035093">
    <property type="entry name" value="RelE/ParE_toxin_dom_sf"/>
</dbReference>
<dbReference type="Proteomes" id="UP000092627">
    <property type="component" value="Unassembled WGS sequence"/>
</dbReference>
<protein>
    <submittedName>
        <fullName evidence="3">Toxin RelE2</fullName>
    </submittedName>
</protein>
<comment type="similarity">
    <text evidence="1">Belongs to the RelE toxin family.</text>
</comment>
<evidence type="ECO:0000256" key="1">
    <source>
        <dbReference type="ARBA" id="ARBA00006226"/>
    </source>
</evidence>
<dbReference type="NCBIfam" id="TIGR02385">
    <property type="entry name" value="RelE_StbE"/>
    <property type="match status" value="1"/>
</dbReference>